<feature type="transmembrane region" description="Helical" evidence="21">
    <location>
        <begin position="124"/>
        <end position="144"/>
    </location>
</feature>
<evidence type="ECO:0000256" key="4">
    <source>
        <dbReference type="ARBA" id="ARBA00022475"/>
    </source>
</evidence>
<evidence type="ECO:0000256" key="14">
    <source>
        <dbReference type="ARBA" id="ARBA00022989"/>
    </source>
</evidence>
<feature type="domain" description="Penicillin-binding protein transpeptidase" evidence="22">
    <location>
        <begin position="437"/>
        <end position="711"/>
    </location>
</feature>
<keyword evidence="7" id="KW-0645">Protease</keyword>
<keyword evidence="8" id="KW-0328">Glycosyltransferase</keyword>
<evidence type="ECO:0000313" key="25">
    <source>
        <dbReference type="Proteomes" id="UP000238956"/>
    </source>
</evidence>
<dbReference type="GO" id="GO:0008658">
    <property type="term" value="F:penicillin binding"/>
    <property type="evidence" value="ECO:0007669"/>
    <property type="project" value="InterPro"/>
</dbReference>
<dbReference type="GO" id="GO:0008955">
    <property type="term" value="F:peptidoglycan glycosyltransferase activity"/>
    <property type="evidence" value="ECO:0007669"/>
    <property type="project" value="UniProtKB-EC"/>
</dbReference>
<evidence type="ECO:0000259" key="23">
    <source>
        <dbReference type="Pfam" id="PF00912"/>
    </source>
</evidence>
<accession>A0A2L0D1Y0</accession>
<dbReference type="Gene3D" id="1.10.3810.10">
    <property type="entry name" value="Biosynthetic peptidoglycan transglycosylase-like"/>
    <property type="match status" value="1"/>
</dbReference>
<feature type="domain" description="Glycosyl transferase family 51" evidence="23">
    <location>
        <begin position="168"/>
        <end position="337"/>
    </location>
</feature>
<evidence type="ECO:0000256" key="17">
    <source>
        <dbReference type="ARBA" id="ARBA00023316"/>
    </source>
</evidence>
<evidence type="ECO:0000256" key="8">
    <source>
        <dbReference type="ARBA" id="ARBA00022676"/>
    </source>
</evidence>
<dbReference type="OrthoDB" id="9766909at2"/>
<reference evidence="24 25" key="1">
    <citation type="submission" date="2017-12" db="EMBL/GenBank/DDBJ databases">
        <authorList>
            <person name="Hurst M.R.H."/>
        </authorList>
    </citation>
    <scope>NUCLEOTIDE SEQUENCE [LARGE SCALE GENOMIC DNA]</scope>
    <source>
        <strain evidence="24 25">TH11417</strain>
    </source>
</reference>
<keyword evidence="11" id="KW-0378">Hydrolase</keyword>
<dbReference type="PANTHER" id="PTHR32282:SF32">
    <property type="entry name" value="PENICILLIN-BINDING PROTEIN 2A"/>
    <property type="match status" value="1"/>
</dbReference>
<evidence type="ECO:0000259" key="22">
    <source>
        <dbReference type="Pfam" id="PF00905"/>
    </source>
</evidence>
<evidence type="ECO:0000256" key="19">
    <source>
        <dbReference type="ARBA" id="ARBA00049902"/>
    </source>
</evidence>
<keyword evidence="13" id="KW-0573">Peptidoglycan synthesis</keyword>
<dbReference type="InterPro" id="IPR050396">
    <property type="entry name" value="Glycosyltr_51/Transpeptidase"/>
</dbReference>
<dbReference type="PANTHER" id="PTHR32282">
    <property type="entry name" value="BINDING PROTEIN TRANSPEPTIDASE, PUTATIVE-RELATED"/>
    <property type="match status" value="1"/>
</dbReference>
<evidence type="ECO:0000256" key="9">
    <source>
        <dbReference type="ARBA" id="ARBA00022679"/>
    </source>
</evidence>
<keyword evidence="10 21" id="KW-0812">Transmembrane</keyword>
<evidence type="ECO:0000256" key="5">
    <source>
        <dbReference type="ARBA" id="ARBA00022525"/>
    </source>
</evidence>
<dbReference type="NCBIfam" id="TIGR02074">
    <property type="entry name" value="PBP_1a_fam"/>
    <property type="match status" value="1"/>
</dbReference>
<keyword evidence="14 21" id="KW-1133">Transmembrane helix</keyword>
<dbReference type="InterPro" id="IPR012338">
    <property type="entry name" value="Beta-lactam/transpept-like"/>
</dbReference>
<dbReference type="InterPro" id="IPR001264">
    <property type="entry name" value="Glyco_trans_51"/>
</dbReference>
<keyword evidence="15 21" id="KW-0472">Membrane</keyword>
<dbReference type="GO" id="GO:0008360">
    <property type="term" value="P:regulation of cell shape"/>
    <property type="evidence" value="ECO:0007669"/>
    <property type="project" value="UniProtKB-KW"/>
</dbReference>
<dbReference type="FunFam" id="1.10.3810.10:FF:000001">
    <property type="entry name" value="Penicillin-binding protein 1A"/>
    <property type="match status" value="1"/>
</dbReference>
<evidence type="ECO:0000256" key="10">
    <source>
        <dbReference type="ARBA" id="ARBA00022692"/>
    </source>
</evidence>
<gene>
    <name evidence="24" type="ORF">C0J00_01120</name>
</gene>
<evidence type="ECO:0000256" key="15">
    <source>
        <dbReference type="ARBA" id="ARBA00023136"/>
    </source>
</evidence>
<feature type="compositionally biased region" description="Basic residues" evidence="20">
    <location>
        <begin position="71"/>
        <end position="82"/>
    </location>
</feature>
<dbReference type="EMBL" id="CP025536">
    <property type="protein sequence ID" value="AUW95823.1"/>
    <property type="molecule type" value="Genomic_DNA"/>
</dbReference>
<dbReference type="GO" id="GO:0009002">
    <property type="term" value="F:serine-type D-Ala-D-Ala carboxypeptidase activity"/>
    <property type="evidence" value="ECO:0007669"/>
    <property type="project" value="UniProtKB-EC"/>
</dbReference>
<dbReference type="GO" id="GO:0006508">
    <property type="term" value="P:proteolysis"/>
    <property type="evidence" value="ECO:0007669"/>
    <property type="project" value="UniProtKB-KW"/>
</dbReference>
<comment type="catalytic activity">
    <reaction evidence="19">
        <text>[GlcNAc-(1-&gt;4)-Mur2Ac(oyl-L-Ala-gamma-D-Glu-L-Lys-D-Ala-D-Ala)](n)-di-trans,octa-cis-undecaprenyl diphosphate + beta-D-GlcNAc-(1-&gt;4)-Mur2Ac(oyl-L-Ala-gamma-D-Glu-L-Lys-D-Ala-D-Ala)-di-trans,octa-cis-undecaprenyl diphosphate = [GlcNAc-(1-&gt;4)-Mur2Ac(oyl-L-Ala-gamma-D-Glu-L-Lys-D-Ala-D-Ala)](n+1)-di-trans,octa-cis-undecaprenyl diphosphate + di-trans,octa-cis-undecaprenyl diphosphate + H(+)</text>
        <dbReference type="Rhea" id="RHEA:23708"/>
        <dbReference type="Rhea" id="RHEA-COMP:9602"/>
        <dbReference type="Rhea" id="RHEA-COMP:9603"/>
        <dbReference type="ChEBI" id="CHEBI:15378"/>
        <dbReference type="ChEBI" id="CHEBI:58405"/>
        <dbReference type="ChEBI" id="CHEBI:60033"/>
        <dbReference type="ChEBI" id="CHEBI:78435"/>
        <dbReference type="EC" id="2.4.99.28"/>
    </reaction>
</comment>
<dbReference type="SUPFAM" id="SSF56601">
    <property type="entry name" value="beta-lactamase/transpeptidase-like"/>
    <property type="match status" value="1"/>
</dbReference>
<evidence type="ECO:0000256" key="16">
    <source>
        <dbReference type="ARBA" id="ARBA00023268"/>
    </source>
</evidence>
<evidence type="ECO:0000256" key="7">
    <source>
        <dbReference type="ARBA" id="ARBA00022670"/>
    </source>
</evidence>
<evidence type="ECO:0000313" key="24">
    <source>
        <dbReference type="EMBL" id="AUW95823.1"/>
    </source>
</evidence>
<dbReference type="GO" id="GO:0030288">
    <property type="term" value="C:outer membrane-bounded periplasmic space"/>
    <property type="evidence" value="ECO:0007669"/>
    <property type="project" value="TreeGrafter"/>
</dbReference>
<keyword evidence="25" id="KW-1185">Reference proteome</keyword>
<dbReference type="Pfam" id="PF00912">
    <property type="entry name" value="Transgly"/>
    <property type="match status" value="1"/>
</dbReference>
<comment type="catalytic activity">
    <reaction evidence="18">
        <text>Preferential cleavage: (Ac)2-L-Lys-D-Ala-|-D-Ala. Also transpeptidation of peptidyl-alanyl moieties that are N-acyl substituents of D-alanine.</text>
        <dbReference type="EC" id="3.4.16.4"/>
    </reaction>
</comment>
<proteinExistence type="inferred from homology"/>
<evidence type="ECO:0000256" key="6">
    <source>
        <dbReference type="ARBA" id="ARBA00022645"/>
    </source>
</evidence>
<keyword evidence="12" id="KW-0133">Cell shape</keyword>
<evidence type="ECO:0000256" key="1">
    <source>
        <dbReference type="ARBA" id="ARBA00004613"/>
    </source>
</evidence>
<dbReference type="GO" id="GO:0009252">
    <property type="term" value="P:peptidoglycan biosynthetic process"/>
    <property type="evidence" value="ECO:0007669"/>
    <property type="project" value="UniProtKB-KW"/>
</dbReference>
<dbReference type="Gene3D" id="6.20.370.110">
    <property type="match status" value="1"/>
</dbReference>
<keyword evidence="17" id="KW-0961">Cell wall biogenesis/degradation</keyword>
<keyword evidence="4" id="KW-1003">Cell membrane</keyword>
<dbReference type="Pfam" id="PF00905">
    <property type="entry name" value="Transpeptidase"/>
    <property type="match status" value="1"/>
</dbReference>
<comment type="subcellular location">
    <subcellularLocation>
        <location evidence="1">Secreted</location>
    </subcellularLocation>
</comment>
<dbReference type="GO" id="GO:0005576">
    <property type="term" value="C:extracellular region"/>
    <property type="evidence" value="ECO:0007669"/>
    <property type="project" value="UniProtKB-SubCell"/>
</dbReference>
<dbReference type="InterPro" id="IPR053473">
    <property type="entry name" value="Cell_Wall_Biosynth_Protein"/>
</dbReference>
<evidence type="ECO:0000256" key="20">
    <source>
        <dbReference type="SAM" id="MobiDB-lite"/>
    </source>
</evidence>
<dbReference type="GO" id="GO:0071555">
    <property type="term" value="P:cell wall organization"/>
    <property type="evidence" value="ECO:0007669"/>
    <property type="project" value="UniProtKB-KW"/>
</dbReference>
<feature type="compositionally biased region" description="Basic and acidic residues" evidence="20">
    <location>
        <begin position="56"/>
        <end position="70"/>
    </location>
</feature>
<comment type="similarity">
    <text evidence="3">In the N-terminal section; belongs to the glycosyltransferase 51 family.</text>
</comment>
<dbReference type="InterPro" id="IPR036950">
    <property type="entry name" value="PBP_transglycosylase"/>
</dbReference>
<evidence type="ECO:0000256" key="21">
    <source>
        <dbReference type="SAM" id="Phobius"/>
    </source>
</evidence>
<organism evidence="24 25">
    <name type="scientific">Streptococcus pluranimalium</name>
    <dbReference type="NCBI Taxonomy" id="82348"/>
    <lineage>
        <taxon>Bacteria</taxon>
        <taxon>Bacillati</taxon>
        <taxon>Bacillota</taxon>
        <taxon>Bacilli</taxon>
        <taxon>Lactobacillales</taxon>
        <taxon>Streptococcaceae</taxon>
        <taxon>Streptococcus</taxon>
    </lineage>
</organism>
<evidence type="ECO:0000256" key="12">
    <source>
        <dbReference type="ARBA" id="ARBA00022960"/>
    </source>
</evidence>
<name>A0A2L0D1Y0_9STRE</name>
<keyword evidence="16" id="KW-0511">Multifunctional enzyme</keyword>
<feature type="region of interest" description="Disordered" evidence="20">
    <location>
        <begin position="54"/>
        <end position="82"/>
    </location>
</feature>
<sequence length="798" mass="88314">MTIFEKWKTSLKSLLSTDKEVDEHDSDVYDLDDLGNYSDSRNVDETQIYQGFAENGSKENKEKSRRFDRSSRHKERSHHGQGHKLSLLDRLVKKYPKLAILRKIIPARDSWIRRFWRRYHIGKILLLIGAIFSLVIGSYLFYLAKTADVEDLQSALKATTLIYDKNEEQVGSLSGQKGTYVELDAISDNLKKAVIATEDRSFYKNNGINFSRFALALVTMGKFGGGSTITQQLAKNAYLSQEQTITRKAKEFFLALELTKQYSKDEILTMYLNNAYFGNSVWGIEDASRKYFGVSAAELTLEQSATLAGMLKGPEIYNPIYSLENATNRRNTILSVMVNAKAISQAEADQAASVDISSELVDNYNGTSDTYQYPSYFDAVIQEAIQKYGLTEDDIVNKGYKIYTELDQNYQVGMQYVYDEPSYFPVAEDGESSQSASVAMDPKTGAVRGLVGRVSSTSQSFRSFNYATQSKRSPGSAIKPLVVYAPAVANGYSINKSLPNTPIDYDGYRPENFGGYESEDVPMYQALANSYNVPAVYLLDKMGVSKAFSYGKKFGLNMSGANRELGVALGGSVTSNPLEMAQAYSTFANDGVMPKAHLITRIETASGKIIKQFKESNQRVLSQSVSKKMTSMMLGTFSNGSAVNANAYGYTMAGKTGTTETEFNPDLTSDQWVIGYTPDVVLSQWIGFDKTDENHYLSDASSGTASTIFSAVASNVLPYTEGSVFDVENAYVSDGLVPTYTANPEEAKESSAPSVSNIFDNLKRGAESAKNTFDKAVKDANLEDKARQAWNTIEGWLN</sequence>
<dbReference type="Gene3D" id="3.40.710.10">
    <property type="entry name" value="DD-peptidase/beta-lactamase superfamily"/>
    <property type="match status" value="1"/>
</dbReference>
<evidence type="ECO:0000256" key="13">
    <source>
        <dbReference type="ARBA" id="ARBA00022984"/>
    </source>
</evidence>
<dbReference type="InterPro" id="IPR001460">
    <property type="entry name" value="PCN-bd_Tpept"/>
</dbReference>
<evidence type="ECO:0000256" key="2">
    <source>
        <dbReference type="ARBA" id="ARBA00007090"/>
    </source>
</evidence>
<dbReference type="Proteomes" id="UP000238956">
    <property type="component" value="Chromosome"/>
</dbReference>
<evidence type="ECO:0000256" key="18">
    <source>
        <dbReference type="ARBA" id="ARBA00034000"/>
    </source>
</evidence>
<comment type="similarity">
    <text evidence="2">In the C-terminal section; belongs to the transpeptidase family.</text>
</comment>
<protein>
    <submittedName>
        <fullName evidence="24">Penicillin-binding protein</fullName>
    </submittedName>
</protein>
<dbReference type="InterPro" id="IPR023346">
    <property type="entry name" value="Lysozyme-like_dom_sf"/>
</dbReference>
<keyword evidence="6" id="KW-0121">Carboxypeptidase</keyword>
<keyword evidence="5" id="KW-0964">Secreted</keyword>
<keyword evidence="9" id="KW-0808">Transferase</keyword>
<evidence type="ECO:0000256" key="11">
    <source>
        <dbReference type="ARBA" id="ARBA00022801"/>
    </source>
</evidence>
<evidence type="ECO:0000256" key="3">
    <source>
        <dbReference type="ARBA" id="ARBA00007739"/>
    </source>
</evidence>
<reference evidence="24 25" key="2">
    <citation type="submission" date="2018-02" db="EMBL/GenBank/DDBJ databases">
        <title>Whole genome sequencing analysis of Streptococcus pluranimalium isolated from cattle infected mastitis in China.</title>
        <authorList>
            <person name="Zhang J.-R."/>
            <person name="Hu G.-Z."/>
        </authorList>
    </citation>
    <scope>NUCLEOTIDE SEQUENCE [LARGE SCALE GENOMIC DNA]</scope>
    <source>
        <strain evidence="24 25">TH11417</strain>
    </source>
</reference>
<dbReference type="NCBIfam" id="NF038276">
    <property type="entry name" value="strep_PBP2A"/>
    <property type="match status" value="1"/>
</dbReference>
<dbReference type="AlphaFoldDB" id="A0A2L0D1Y0"/>
<dbReference type="SUPFAM" id="SSF53955">
    <property type="entry name" value="Lysozyme-like"/>
    <property type="match status" value="1"/>
</dbReference>
<dbReference type="KEGG" id="splr:C0J00_01120"/>